<reference evidence="1 2" key="1">
    <citation type="journal article" date="2012" name="BMC Genomics">
        <title>The Caulobacter crescentus phage phiCbK: genomics of a canonical phage.</title>
        <authorList>
            <person name="Gill J.J."/>
            <person name="Berry J.D."/>
            <person name="Russell W.K."/>
            <person name="Lessor L."/>
            <person name="Escobar Garcia D.A."/>
            <person name="Hernandez D."/>
            <person name="Kane A."/>
            <person name="Keene J."/>
            <person name="Maddox M."/>
            <person name="Martin R."/>
            <person name="Mohan S."/>
            <person name="Thorn A.M."/>
            <person name="Russell D.H."/>
            <person name="Young R."/>
        </authorList>
    </citation>
    <scope>NUCLEOTIDE SEQUENCE [LARGE SCALE GENOMIC DNA]</scope>
</reference>
<dbReference type="EMBL" id="JX100814">
    <property type="protein sequence ID" value="AFU86771.1"/>
    <property type="molecule type" value="Genomic_DNA"/>
</dbReference>
<dbReference type="KEGG" id="vg:13996070"/>
<sequence>MSYTEAHMEALVAFHQNEMDVGDGAWGRYVKTLEQRTGIEDLDGDNSEEARAYFCDMGYSLDDTFDMFQKGVSLADAETAILRSCYEAATRAALAGVKGLTEAQERAQAAGKTDYVAQLQKQIDSLIDGESAEASAVERAAGC</sequence>
<protein>
    <submittedName>
        <fullName evidence="1">Uncharacterized protein</fullName>
    </submittedName>
</protein>
<dbReference type="Proteomes" id="UP000000461">
    <property type="component" value="Segment"/>
</dbReference>
<keyword evidence="2" id="KW-1185">Reference proteome</keyword>
<accession>K4JP32</accession>
<organism evidence="1 2">
    <name type="scientific">Caulobacter phage CcrRogue</name>
    <dbReference type="NCBI Taxonomy" id="2927986"/>
    <lineage>
        <taxon>Viruses</taxon>
        <taxon>Duplodnaviria</taxon>
        <taxon>Heunggongvirae</taxon>
        <taxon>Uroviricota</taxon>
        <taxon>Caudoviricetes</taxon>
        <taxon>Jeanschmidtviridae</taxon>
        <taxon>Poindextervirus</taxon>
        <taxon>Poindextervirus rogue</taxon>
    </lineage>
</organism>
<gene>
    <name evidence="1" type="ORF">CcrRogue_gp289</name>
</gene>
<name>K4JP32_9CAUD</name>
<dbReference type="OrthoDB" id="37970at10239"/>
<evidence type="ECO:0000313" key="1">
    <source>
        <dbReference type="EMBL" id="AFU86771.1"/>
    </source>
</evidence>
<proteinExistence type="predicted"/>
<evidence type="ECO:0000313" key="2">
    <source>
        <dbReference type="Proteomes" id="UP000000461"/>
    </source>
</evidence>